<dbReference type="Proteomes" id="UP000294530">
    <property type="component" value="Unassembled WGS sequence"/>
</dbReference>
<gene>
    <name evidence="1" type="ORF">CCR75_007209</name>
</gene>
<dbReference type="RefSeq" id="XP_067817319.1">
    <property type="nucleotide sequence ID" value="XM_067965272.1"/>
</dbReference>
<accession>A0A976FJA3</accession>
<reference evidence="1 2" key="1">
    <citation type="journal article" date="2021" name="Genome Biol.">
        <title>AFLAP: assembly-free linkage analysis pipeline using k-mers from genome sequencing data.</title>
        <authorList>
            <person name="Fletcher K."/>
            <person name="Zhang L."/>
            <person name="Gil J."/>
            <person name="Han R."/>
            <person name="Cavanaugh K."/>
            <person name="Michelmore R."/>
        </authorList>
    </citation>
    <scope>NUCLEOTIDE SEQUENCE [LARGE SCALE GENOMIC DNA]</scope>
    <source>
        <strain evidence="1 2">SF5</strain>
    </source>
</reference>
<proteinExistence type="predicted"/>
<sequence>MGIEVQLPYFKSLFISTVVIRAASTKLPTSKVLGLGIRSSPDFVKLTVASEVVAPNHTVRVVSQRAVSKSWSNLFDMSMECASKLLVITSLACRGDDSVKI</sequence>
<evidence type="ECO:0000313" key="2">
    <source>
        <dbReference type="Proteomes" id="UP000294530"/>
    </source>
</evidence>
<evidence type="ECO:0000313" key="1">
    <source>
        <dbReference type="EMBL" id="TDH67820.1"/>
    </source>
</evidence>
<name>A0A976FJA3_BRELC</name>
<dbReference type="EMBL" id="SHOA02000003">
    <property type="protein sequence ID" value="TDH67820.1"/>
    <property type="molecule type" value="Genomic_DNA"/>
</dbReference>
<organism evidence="1 2">
    <name type="scientific">Bremia lactucae</name>
    <name type="common">Lettuce downy mildew</name>
    <dbReference type="NCBI Taxonomy" id="4779"/>
    <lineage>
        <taxon>Eukaryota</taxon>
        <taxon>Sar</taxon>
        <taxon>Stramenopiles</taxon>
        <taxon>Oomycota</taxon>
        <taxon>Peronosporomycetes</taxon>
        <taxon>Peronosporales</taxon>
        <taxon>Peronosporaceae</taxon>
        <taxon>Bremia</taxon>
    </lineage>
</organism>
<dbReference type="AlphaFoldDB" id="A0A976FJA3"/>
<dbReference type="GeneID" id="94350943"/>
<comment type="caution">
    <text evidence="1">The sequence shown here is derived from an EMBL/GenBank/DDBJ whole genome shotgun (WGS) entry which is preliminary data.</text>
</comment>
<dbReference type="KEGG" id="blac:94350943"/>
<keyword evidence="2" id="KW-1185">Reference proteome</keyword>
<protein>
    <submittedName>
        <fullName evidence="1">Uncharacterized protein</fullName>
    </submittedName>
</protein>